<comment type="caution">
    <text evidence="1">The sequence shown here is derived from an EMBL/GenBank/DDBJ whole genome shotgun (WGS) entry which is preliminary data.</text>
</comment>
<sequence length="147" mass="14710">MMKRINGLVMGLGLLAAGTIGGVAFAATRGSTSVTPLSSRASTYLRSVSRMVGEPSPSPNVSGQVMAPSHLVSESISGGIMNQAHAAMEYVGFGGGKMMGSSSASPSVSGRVTAKSSLASRISGRIMGTARLAMGYTGFSGGGMMGR</sequence>
<dbReference type="AlphaFoldDB" id="A0A2T2X7A8"/>
<dbReference type="Proteomes" id="UP000242972">
    <property type="component" value="Unassembled WGS sequence"/>
</dbReference>
<gene>
    <name evidence="1" type="ORF">C7B46_17980</name>
</gene>
<proteinExistence type="predicted"/>
<organism evidence="1 2">
    <name type="scientific">Sulfobacillus benefaciens</name>
    <dbReference type="NCBI Taxonomy" id="453960"/>
    <lineage>
        <taxon>Bacteria</taxon>
        <taxon>Bacillati</taxon>
        <taxon>Bacillota</taxon>
        <taxon>Clostridia</taxon>
        <taxon>Eubacteriales</taxon>
        <taxon>Clostridiales Family XVII. Incertae Sedis</taxon>
        <taxon>Sulfobacillus</taxon>
    </lineage>
</organism>
<reference evidence="1 2" key="1">
    <citation type="journal article" date="2014" name="BMC Genomics">
        <title>Comparison of environmental and isolate Sulfobacillus genomes reveals diverse carbon, sulfur, nitrogen, and hydrogen metabolisms.</title>
        <authorList>
            <person name="Justice N.B."/>
            <person name="Norman A."/>
            <person name="Brown C.T."/>
            <person name="Singh A."/>
            <person name="Thomas B.C."/>
            <person name="Banfield J.F."/>
        </authorList>
    </citation>
    <scope>NUCLEOTIDE SEQUENCE [LARGE SCALE GENOMIC DNA]</scope>
    <source>
        <strain evidence="1">AMDSBA4</strain>
    </source>
</reference>
<dbReference type="EMBL" id="PXYW01000080">
    <property type="protein sequence ID" value="PSR30390.1"/>
    <property type="molecule type" value="Genomic_DNA"/>
</dbReference>
<evidence type="ECO:0000313" key="1">
    <source>
        <dbReference type="EMBL" id="PSR30390.1"/>
    </source>
</evidence>
<accession>A0A2T2X7A8</accession>
<protein>
    <submittedName>
        <fullName evidence="1">Uncharacterized protein</fullName>
    </submittedName>
</protein>
<name>A0A2T2X7A8_9FIRM</name>
<evidence type="ECO:0000313" key="2">
    <source>
        <dbReference type="Proteomes" id="UP000242972"/>
    </source>
</evidence>